<comment type="caution">
    <text evidence="2">The sequence shown here is derived from an EMBL/GenBank/DDBJ whole genome shotgun (WGS) entry which is preliminary data.</text>
</comment>
<gene>
    <name evidence="2" type="ORF">CA54_61060</name>
</gene>
<dbReference type="GO" id="GO:0006508">
    <property type="term" value="P:proteolysis"/>
    <property type="evidence" value="ECO:0007669"/>
    <property type="project" value="InterPro"/>
</dbReference>
<dbReference type="SUPFAM" id="SSF52129">
    <property type="entry name" value="Caspase-like"/>
    <property type="match status" value="1"/>
</dbReference>
<dbReference type="PANTHER" id="PTHR48104:SF30">
    <property type="entry name" value="METACASPASE-1"/>
    <property type="match status" value="1"/>
</dbReference>
<dbReference type="InterPro" id="IPR011600">
    <property type="entry name" value="Pept_C14_caspase"/>
</dbReference>
<keyword evidence="3" id="KW-1185">Reference proteome</keyword>
<dbReference type="InterPro" id="IPR029030">
    <property type="entry name" value="Caspase-like_dom_sf"/>
</dbReference>
<dbReference type="RefSeq" id="WP_146374484.1">
    <property type="nucleotide sequence ID" value="NZ_SJPP01000006.1"/>
</dbReference>
<dbReference type="GO" id="GO:0004197">
    <property type="term" value="F:cysteine-type endopeptidase activity"/>
    <property type="evidence" value="ECO:0007669"/>
    <property type="project" value="InterPro"/>
</dbReference>
<dbReference type="Gene3D" id="3.40.50.1460">
    <property type="match status" value="1"/>
</dbReference>
<accession>A0A5C6AVF5</accession>
<dbReference type="EMBL" id="SJPP01000006">
    <property type="protein sequence ID" value="TWU03022.1"/>
    <property type="molecule type" value="Genomic_DNA"/>
</dbReference>
<dbReference type="Pfam" id="PF00656">
    <property type="entry name" value="Peptidase_C14"/>
    <property type="match status" value="1"/>
</dbReference>
<name>A0A5C6AVF5_9PLAN</name>
<proteinExistence type="predicted"/>
<dbReference type="PANTHER" id="PTHR48104">
    <property type="entry name" value="METACASPASE-4"/>
    <property type="match status" value="1"/>
</dbReference>
<feature type="domain" description="Peptidase C14 caspase" evidence="1">
    <location>
        <begin position="18"/>
        <end position="261"/>
    </location>
</feature>
<dbReference type="Proteomes" id="UP000320735">
    <property type="component" value="Unassembled WGS sequence"/>
</dbReference>
<dbReference type="OrthoDB" id="1491023at2"/>
<dbReference type="InterPro" id="IPR050452">
    <property type="entry name" value="Metacaspase"/>
</dbReference>
<dbReference type="GO" id="GO:0005737">
    <property type="term" value="C:cytoplasm"/>
    <property type="evidence" value="ECO:0007669"/>
    <property type="project" value="TreeGrafter"/>
</dbReference>
<evidence type="ECO:0000313" key="2">
    <source>
        <dbReference type="EMBL" id="TWU03022.1"/>
    </source>
</evidence>
<sequence>MSFSMSLHIGVNEVDPDTYGEVPRLRSAVKDAEAMEQIATDLEYQDTFHLHNEDATVSAVLTRIGEMALQIEPGGVAMVTYAGHGSEVPDDTGDEQSGRDQTWVLYDKMLIDDQLRAMWGRFAPGVRVFFVSDSCHSGSMARTFKEAINKLKDNTPQFLLGTRDFIGPDIPKERILPPDAALQAFSKYESEIVSTQWTCGNRGLGVIGATVISLAACQDDEVAGDGANNGVFTAALLQVWNNGQFSGSSQQFLDAIARKTRMYQRPRFEAFGASNPGMMEQLPFGVALSGFRGLPADTFQVPPDKWSLDWCRKLGLVFDQPVLGESGKYGLGRGIGNGGELTTFDEPAFRCALEFNPAASKMITPELFETAVKQQLADALSAAFLQVHGGLVARGAIHTNYAPRDVHGEISGKVSCDKDGCKGEVGGSIRF</sequence>
<protein>
    <submittedName>
        <fullName evidence="2">Caspase domain protein</fullName>
    </submittedName>
</protein>
<organism evidence="2 3">
    <name type="scientific">Symmachiella macrocystis</name>
    <dbReference type="NCBI Taxonomy" id="2527985"/>
    <lineage>
        <taxon>Bacteria</taxon>
        <taxon>Pseudomonadati</taxon>
        <taxon>Planctomycetota</taxon>
        <taxon>Planctomycetia</taxon>
        <taxon>Planctomycetales</taxon>
        <taxon>Planctomycetaceae</taxon>
        <taxon>Symmachiella</taxon>
    </lineage>
</organism>
<reference evidence="2 3" key="1">
    <citation type="submission" date="2019-02" db="EMBL/GenBank/DDBJ databases">
        <title>Deep-cultivation of Planctomycetes and their phenomic and genomic characterization uncovers novel biology.</title>
        <authorList>
            <person name="Wiegand S."/>
            <person name="Jogler M."/>
            <person name="Boedeker C."/>
            <person name="Pinto D."/>
            <person name="Vollmers J."/>
            <person name="Rivas-Marin E."/>
            <person name="Kohn T."/>
            <person name="Peeters S.H."/>
            <person name="Heuer A."/>
            <person name="Rast P."/>
            <person name="Oberbeckmann S."/>
            <person name="Bunk B."/>
            <person name="Jeske O."/>
            <person name="Meyerdierks A."/>
            <person name="Storesund J.E."/>
            <person name="Kallscheuer N."/>
            <person name="Luecker S."/>
            <person name="Lage O.M."/>
            <person name="Pohl T."/>
            <person name="Merkel B.J."/>
            <person name="Hornburger P."/>
            <person name="Mueller R.-W."/>
            <person name="Bruemmer F."/>
            <person name="Labrenz M."/>
            <person name="Spormann A.M."/>
            <person name="Op Den Camp H."/>
            <person name="Overmann J."/>
            <person name="Amann R."/>
            <person name="Jetten M.S.M."/>
            <person name="Mascher T."/>
            <person name="Medema M.H."/>
            <person name="Devos D.P."/>
            <person name="Kaster A.-K."/>
            <person name="Ovreas L."/>
            <person name="Rohde M."/>
            <person name="Galperin M.Y."/>
            <person name="Jogler C."/>
        </authorList>
    </citation>
    <scope>NUCLEOTIDE SEQUENCE [LARGE SCALE GENOMIC DNA]</scope>
    <source>
        <strain evidence="2 3">CA54</strain>
    </source>
</reference>
<evidence type="ECO:0000259" key="1">
    <source>
        <dbReference type="Pfam" id="PF00656"/>
    </source>
</evidence>
<dbReference type="AlphaFoldDB" id="A0A5C6AVF5"/>
<evidence type="ECO:0000313" key="3">
    <source>
        <dbReference type="Proteomes" id="UP000320735"/>
    </source>
</evidence>